<evidence type="ECO:0000256" key="1">
    <source>
        <dbReference type="SAM" id="MobiDB-lite"/>
    </source>
</evidence>
<dbReference type="RefSeq" id="XP_005781791.1">
    <property type="nucleotide sequence ID" value="XM_005781734.1"/>
</dbReference>
<name>A0A0D3K0S7_EMIH1</name>
<dbReference type="Proteomes" id="UP000013827">
    <property type="component" value="Unassembled WGS sequence"/>
</dbReference>
<sequence length="230" mass="25394">MWGFGNAALARPAGTWVGPVERAMTGTALGYYQWMFLLMCVVDSAWLSLPHTVLGSTFPLCALLYIAELLCFNRDWLPCKEVWAVVGVGAGGARLDDAGCAAAPGQNRPCKPIPWPYSFTPFNRFWLGEATSLVAICWFTHMQHVRIVALGEPQQQRQQQQQRSARSAPEAAKSRAAQMRTQGAPASDRHRAAAFAQRSRGGRERRPLAYERLAYEKAGARGVRVSMPMV</sequence>
<feature type="region of interest" description="Disordered" evidence="1">
    <location>
        <begin position="156"/>
        <end position="203"/>
    </location>
</feature>
<accession>A0A0D3K0S7</accession>
<evidence type="ECO:0000313" key="3">
    <source>
        <dbReference type="Proteomes" id="UP000013827"/>
    </source>
</evidence>
<reference evidence="2" key="2">
    <citation type="submission" date="2024-10" db="UniProtKB">
        <authorList>
            <consortium name="EnsemblProtists"/>
        </authorList>
    </citation>
    <scope>IDENTIFICATION</scope>
</reference>
<dbReference type="AlphaFoldDB" id="A0A0D3K0S7"/>
<dbReference type="KEGG" id="ehx:EMIHUDRAFT_434673"/>
<dbReference type="GeneID" id="19046711"/>
<protein>
    <submittedName>
        <fullName evidence="2">Uncharacterized protein</fullName>
    </submittedName>
</protein>
<dbReference type="PaxDb" id="2903-EOD29362"/>
<keyword evidence="3" id="KW-1185">Reference proteome</keyword>
<proteinExistence type="predicted"/>
<evidence type="ECO:0000313" key="2">
    <source>
        <dbReference type="EnsemblProtists" id="EOD29362"/>
    </source>
</evidence>
<organism evidence="2 3">
    <name type="scientific">Emiliania huxleyi (strain CCMP1516)</name>
    <dbReference type="NCBI Taxonomy" id="280463"/>
    <lineage>
        <taxon>Eukaryota</taxon>
        <taxon>Haptista</taxon>
        <taxon>Haptophyta</taxon>
        <taxon>Prymnesiophyceae</taxon>
        <taxon>Isochrysidales</taxon>
        <taxon>Noelaerhabdaceae</taxon>
        <taxon>Emiliania</taxon>
    </lineage>
</organism>
<dbReference type="EnsemblProtists" id="EOD29362">
    <property type="protein sequence ID" value="EOD29362"/>
    <property type="gene ID" value="EMIHUDRAFT_434673"/>
</dbReference>
<reference evidence="3" key="1">
    <citation type="journal article" date="2013" name="Nature">
        <title>Pan genome of the phytoplankton Emiliania underpins its global distribution.</title>
        <authorList>
            <person name="Read B.A."/>
            <person name="Kegel J."/>
            <person name="Klute M.J."/>
            <person name="Kuo A."/>
            <person name="Lefebvre S.C."/>
            <person name="Maumus F."/>
            <person name="Mayer C."/>
            <person name="Miller J."/>
            <person name="Monier A."/>
            <person name="Salamov A."/>
            <person name="Young J."/>
            <person name="Aguilar M."/>
            <person name="Claverie J.M."/>
            <person name="Frickenhaus S."/>
            <person name="Gonzalez K."/>
            <person name="Herman E.K."/>
            <person name="Lin Y.C."/>
            <person name="Napier J."/>
            <person name="Ogata H."/>
            <person name="Sarno A.F."/>
            <person name="Shmutz J."/>
            <person name="Schroeder D."/>
            <person name="de Vargas C."/>
            <person name="Verret F."/>
            <person name="von Dassow P."/>
            <person name="Valentin K."/>
            <person name="Van de Peer Y."/>
            <person name="Wheeler G."/>
            <person name="Dacks J.B."/>
            <person name="Delwiche C.F."/>
            <person name="Dyhrman S.T."/>
            <person name="Glockner G."/>
            <person name="John U."/>
            <person name="Richards T."/>
            <person name="Worden A.Z."/>
            <person name="Zhang X."/>
            <person name="Grigoriev I.V."/>
            <person name="Allen A.E."/>
            <person name="Bidle K."/>
            <person name="Borodovsky M."/>
            <person name="Bowler C."/>
            <person name="Brownlee C."/>
            <person name="Cock J.M."/>
            <person name="Elias M."/>
            <person name="Gladyshev V.N."/>
            <person name="Groth M."/>
            <person name="Guda C."/>
            <person name="Hadaegh A."/>
            <person name="Iglesias-Rodriguez M.D."/>
            <person name="Jenkins J."/>
            <person name="Jones B.M."/>
            <person name="Lawson T."/>
            <person name="Leese F."/>
            <person name="Lindquist E."/>
            <person name="Lobanov A."/>
            <person name="Lomsadze A."/>
            <person name="Malik S.B."/>
            <person name="Marsh M.E."/>
            <person name="Mackinder L."/>
            <person name="Mock T."/>
            <person name="Mueller-Roeber B."/>
            <person name="Pagarete A."/>
            <person name="Parker M."/>
            <person name="Probert I."/>
            <person name="Quesneville H."/>
            <person name="Raines C."/>
            <person name="Rensing S.A."/>
            <person name="Riano-Pachon D.M."/>
            <person name="Richier S."/>
            <person name="Rokitta S."/>
            <person name="Shiraiwa Y."/>
            <person name="Soanes D.M."/>
            <person name="van der Giezen M."/>
            <person name="Wahlund T.M."/>
            <person name="Williams B."/>
            <person name="Wilson W."/>
            <person name="Wolfe G."/>
            <person name="Wurch L.L."/>
        </authorList>
    </citation>
    <scope>NUCLEOTIDE SEQUENCE</scope>
</reference>
<dbReference type="HOGENOM" id="CLU_1206734_0_0_1"/>